<dbReference type="InterPro" id="IPR028584">
    <property type="entry name" value="Cellobiose_2_epim"/>
</dbReference>
<dbReference type="HOGENOM" id="CLU_046651_3_0_9"/>
<dbReference type="OrthoDB" id="5141876at2"/>
<keyword evidence="3 4" id="KW-0413">Isomerase</keyword>
<dbReference type="Pfam" id="PF07221">
    <property type="entry name" value="GlcNAc_2-epim"/>
    <property type="match status" value="1"/>
</dbReference>
<evidence type="ECO:0000256" key="1">
    <source>
        <dbReference type="ARBA" id="ARBA00001470"/>
    </source>
</evidence>
<evidence type="ECO:0000256" key="3">
    <source>
        <dbReference type="ARBA" id="ARBA00023235"/>
    </source>
</evidence>
<dbReference type="AlphaFoldDB" id="I5ATB2"/>
<sequence>MKNEVVYKQLTEKILPFWNAMRDDENGGFYGYMSEDLHIDDHADKGCILNSRILWFYSTAYLYLKDEKLLDYAKHAFEFLKTYCFDPECGGIFWSVRYNGKPADTTKHTYNQAFAIYALSAYYEATGSIEAIAIAEIIYEKIEDTMRDTKGYLEAFTRDFRPADNDKLSENGVMAERTMNTLLHIIEAYSALVHALRKKAADPVKGDVRDELFLNVVENKLAAALELMRDKFYNSDRHRLDVFFDKEYESLIDLTSYGHDIEASWLLEWAAGILDDEEITESLHPISSDLVEKVYREAFDGHSIVNECEDGEVNTDRIWWVEAESVLGFLRAFEREGKEEYRKAAHEILAFILDKQVDKREGSEWFEMLKEDGTPCHKPMVREWKCPYHNGRMCLEILKSGIEIG</sequence>
<dbReference type="InterPro" id="IPR012341">
    <property type="entry name" value="6hp_glycosidase-like_sf"/>
</dbReference>
<proteinExistence type="inferred from homology"/>
<protein>
    <recommendedName>
        <fullName evidence="4">Cellobiose 2-epimerase</fullName>
        <shortName evidence="4">CE</shortName>
        <ecNumber evidence="4">5.1.3.11</ecNumber>
    </recommendedName>
</protein>
<dbReference type="PANTHER" id="PTHR15108">
    <property type="entry name" value="N-ACYLGLUCOSAMINE-2-EPIMERASE"/>
    <property type="match status" value="1"/>
</dbReference>
<evidence type="ECO:0000256" key="2">
    <source>
        <dbReference type="ARBA" id="ARBA00008558"/>
    </source>
</evidence>
<dbReference type="STRING" id="633697.EubceDRAFT1_1218"/>
<comment type="similarity">
    <text evidence="4">Belongs to the cellobiose 2-epimerase family.</text>
</comment>
<reference evidence="5 6" key="2">
    <citation type="submission" date="2012-02" db="EMBL/GenBank/DDBJ databases">
        <title>Improved High-Quality Draft sequence of Eubacterium cellulosolvens 6.</title>
        <authorList>
            <consortium name="US DOE Joint Genome Institute"/>
            <person name="Lucas S."/>
            <person name="Han J."/>
            <person name="Lapidus A."/>
            <person name="Cheng J.-F."/>
            <person name="Goodwin L."/>
            <person name="Pitluck S."/>
            <person name="Peters L."/>
            <person name="Mikhailova N."/>
            <person name="Gu W."/>
            <person name="Detter J.C."/>
            <person name="Han C."/>
            <person name="Tapia R."/>
            <person name="Land M."/>
            <person name="Hauser L."/>
            <person name="Kyrpides N."/>
            <person name="Ivanova N."/>
            <person name="Pagani I."/>
            <person name="Johnson E."/>
            <person name="Mukhopadhyay B."/>
            <person name="Anderson I."/>
            <person name="Woyke T."/>
        </authorList>
    </citation>
    <scope>NUCLEOTIDE SEQUENCE [LARGE SCALE GENOMIC DNA]</scope>
    <source>
        <strain evidence="5 6">6</strain>
    </source>
</reference>
<comment type="function">
    <text evidence="4">Catalyzes the reversible epimerization of cellobiose to 4-O-beta-D-glucopyranosyl-D-mannose (Glc-Man).</text>
</comment>
<reference evidence="5 6" key="1">
    <citation type="submission" date="2010-08" db="EMBL/GenBank/DDBJ databases">
        <authorList>
            <consortium name="US DOE Joint Genome Institute (JGI-PGF)"/>
            <person name="Lucas S."/>
            <person name="Copeland A."/>
            <person name="Lapidus A."/>
            <person name="Cheng J.-F."/>
            <person name="Bruce D."/>
            <person name="Goodwin L."/>
            <person name="Pitluck S."/>
            <person name="Land M.L."/>
            <person name="Hauser L."/>
            <person name="Chang Y.-J."/>
            <person name="Anderson I.J."/>
            <person name="Johnson E."/>
            <person name="Mulhopadhyay B."/>
            <person name="Kyrpides N."/>
            <person name="Woyke T.J."/>
        </authorList>
    </citation>
    <scope>NUCLEOTIDE SEQUENCE [LARGE SCALE GENOMIC DNA]</scope>
    <source>
        <strain evidence="5 6">6</strain>
    </source>
</reference>
<organism evidence="5 6">
    <name type="scientific">Eubacterium cellulosolvens (strain ATCC 43171 / JCM 9499 / 6)</name>
    <name type="common">Cillobacterium cellulosolvens</name>
    <dbReference type="NCBI Taxonomy" id="633697"/>
    <lineage>
        <taxon>Bacteria</taxon>
        <taxon>Bacillati</taxon>
        <taxon>Bacillota</taxon>
        <taxon>Clostridia</taxon>
        <taxon>Eubacteriales</taxon>
        <taxon>Eubacteriaceae</taxon>
        <taxon>Eubacterium</taxon>
    </lineage>
</organism>
<evidence type="ECO:0000313" key="5">
    <source>
        <dbReference type="EMBL" id="EIM57035.1"/>
    </source>
</evidence>
<dbReference type="EC" id="5.1.3.11" evidence="4"/>
<dbReference type="GO" id="GO:0047736">
    <property type="term" value="F:cellobiose epimerase activity"/>
    <property type="evidence" value="ECO:0007669"/>
    <property type="project" value="UniProtKB-UniRule"/>
</dbReference>
<dbReference type="eggNOG" id="COG2942">
    <property type="taxonomic scope" value="Bacteria"/>
</dbReference>
<dbReference type="SUPFAM" id="SSF48208">
    <property type="entry name" value="Six-hairpin glycosidases"/>
    <property type="match status" value="1"/>
</dbReference>
<comment type="catalytic activity">
    <reaction evidence="1 4">
        <text>D-cellobiose = beta-D-glucosyl-(1-&gt;4)-D-mannopyranose</text>
        <dbReference type="Rhea" id="RHEA:23384"/>
        <dbReference type="ChEBI" id="CHEBI:17057"/>
        <dbReference type="ChEBI" id="CHEBI:47931"/>
        <dbReference type="EC" id="5.1.3.11"/>
    </reaction>
</comment>
<dbReference type="EMBL" id="CM001487">
    <property type="protein sequence ID" value="EIM57035.1"/>
    <property type="molecule type" value="Genomic_DNA"/>
</dbReference>
<evidence type="ECO:0000313" key="6">
    <source>
        <dbReference type="Proteomes" id="UP000005753"/>
    </source>
</evidence>
<comment type="similarity">
    <text evidence="2">Belongs to the N-acylglucosamine 2-epimerase family.</text>
</comment>
<dbReference type="InterPro" id="IPR010819">
    <property type="entry name" value="AGE/CE"/>
</dbReference>
<gene>
    <name evidence="5" type="ORF">EubceDRAFT1_1218</name>
</gene>
<accession>I5ATB2</accession>
<dbReference type="GO" id="GO:0005975">
    <property type="term" value="P:carbohydrate metabolic process"/>
    <property type="evidence" value="ECO:0007669"/>
    <property type="project" value="InterPro"/>
</dbReference>
<name>I5ATB2_EUBC6</name>
<keyword evidence="6" id="KW-1185">Reference proteome</keyword>
<dbReference type="Gene3D" id="1.50.10.10">
    <property type="match status" value="1"/>
</dbReference>
<dbReference type="Proteomes" id="UP000005753">
    <property type="component" value="Chromosome"/>
</dbReference>
<dbReference type="InterPro" id="IPR008928">
    <property type="entry name" value="6-hairpin_glycosidase_sf"/>
</dbReference>
<evidence type="ECO:0000256" key="4">
    <source>
        <dbReference type="HAMAP-Rule" id="MF_00929"/>
    </source>
</evidence>
<dbReference type="HAMAP" id="MF_00929">
    <property type="entry name" value="Cellobiose_2_epim"/>
    <property type="match status" value="1"/>
</dbReference>